<keyword evidence="2" id="KW-1185">Reference proteome</keyword>
<organism evidence="1 2">
    <name type="scientific">Prevotella micans F0438</name>
    <dbReference type="NCBI Taxonomy" id="883158"/>
    <lineage>
        <taxon>Bacteria</taxon>
        <taxon>Pseudomonadati</taxon>
        <taxon>Bacteroidota</taxon>
        <taxon>Bacteroidia</taxon>
        <taxon>Bacteroidales</taxon>
        <taxon>Prevotellaceae</taxon>
        <taxon>Prevotella</taxon>
    </lineage>
</organism>
<dbReference type="AlphaFoldDB" id="H1Q477"/>
<dbReference type="Pfam" id="PF14125">
    <property type="entry name" value="DUF4292"/>
    <property type="match status" value="1"/>
</dbReference>
<dbReference type="InterPro" id="IPR025634">
    <property type="entry name" value="DUF4292"/>
</dbReference>
<dbReference type="EMBL" id="AGWK01000045">
    <property type="protein sequence ID" value="EHO67858.1"/>
    <property type="molecule type" value="Genomic_DNA"/>
</dbReference>
<evidence type="ECO:0000313" key="2">
    <source>
        <dbReference type="Proteomes" id="UP000016023"/>
    </source>
</evidence>
<name>H1Q477_9BACT</name>
<dbReference type="RefSeq" id="WP_006953246.1">
    <property type="nucleotide sequence ID" value="NZ_JH594523.1"/>
</dbReference>
<comment type="caution">
    <text evidence="1">The sequence shown here is derived from an EMBL/GenBank/DDBJ whole genome shotgun (WGS) entry which is preliminary data.</text>
</comment>
<dbReference type="Proteomes" id="UP000016023">
    <property type="component" value="Unassembled WGS sequence"/>
</dbReference>
<evidence type="ECO:0000313" key="1">
    <source>
        <dbReference type="EMBL" id="EHO67858.1"/>
    </source>
</evidence>
<accession>H1Q477</accession>
<proteinExistence type="predicted"/>
<gene>
    <name evidence="1" type="ORF">HMPREF9140_01715</name>
</gene>
<reference evidence="1 2" key="1">
    <citation type="submission" date="2011-12" db="EMBL/GenBank/DDBJ databases">
        <title>The Genome Sequence of Prevotella micans F0438.</title>
        <authorList>
            <consortium name="The Broad Institute Genome Sequencing Platform"/>
            <person name="Earl A."/>
            <person name="Ward D."/>
            <person name="Feldgarden M."/>
            <person name="Gevers D."/>
            <person name="Izard J."/>
            <person name="Baranova O.V."/>
            <person name="Blanton J.M."/>
            <person name="Wade W.G."/>
            <person name="Dewhirst F.E."/>
            <person name="Young S.K."/>
            <person name="Zeng Q."/>
            <person name="Gargeya S."/>
            <person name="Fitzgerald M."/>
            <person name="Haas B."/>
            <person name="Abouelleil A."/>
            <person name="Alvarado L."/>
            <person name="Arachchi H.M."/>
            <person name="Berlin A."/>
            <person name="Chapman S.B."/>
            <person name="Gearin G."/>
            <person name="Goldberg J."/>
            <person name="Griggs A."/>
            <person name="Gujja S."/>
            <person name="Hansen M."/>
            <person name="Heiman D."/>
            <person name="Howarth C."/>
            <person name="Larimer J."/>
            <person name="Lui A."/>
            <person name="MacDonald P.J.P."/>
            <person name="McCowen C."/>
            <person name="Montmayeur A."/>
            <person name="Murphy C."/>
            <person name="Neiman D."/>
            <person name="Pearson M."/>
            <person name="Priest M."/>
            <person name="Roberts A."/>
            <person name="Saif S."/>
            <person name="Shea T."/>
            <person name="Sisk P."/>
            <person name="Stolte C."/>
            <person name="Sykes S."/>
            <person name="Wortman J."/>
            <person name="Nusbaum C."/>
            <person name="Birren B."/>
        </authorList>
    </citation>
    <scope>NUCLEOTIDE SEQUENCE [LARGE SCALE GENOMIC DNA]</scope>
    <source>
        <strain evidence="1 2">F0438</strain>
    </source>
</reference>
<dbReference type="HOGENOM" id="CLU_079899_1_0_10"/>
<evidence type="ECO:0008006" key="3">
    <source>
        <dbReference type="Google" id="ProtNLM"/>
    </source>
</evidence>
<dbReference type="PATRIC" id="fig|883158.3.peg.1717"/>
<protein>
    <recommendedName>
        <fullName evidence="3">DUF4292 domain-containing protein</fullName>
    </recommendedName>
</protein>
<dbReference type="eggNOG" id="ENOG5032R9M">
    <property type="taxonomic scope" value="Bacteria"/>
</dbReference>
<sequence length="277" mass="31470">MNTKHIFKGLLALVLLVLVGTVEASAQLKKNVELVHKVVDQALYQKNLVSDLTFTVNTDSREISVPGILRMRKDEVIRLQLLIPLLRSEAGRIEFTPSHVLFIDRIHKQYVKATYEEVAFLRNNGIDFYSLQALFWNQLFVPGQKKVGEDGVYKFNVDTSAKNGPLVPIMLKDGKMQYKWMANYQTGLIGQAEAKYNGSDGVSVLRWNYSDFREFGSKTFPAQQDIVIEAAAKKKTIKASLELEKITANDTWESFTTPSDKYRQVGVDEILDKLMML</sequence>
<dbReference type="STRING" id="883158.HMPREF9140_01715"/>